<accession>G2QLW5</accession>
<organism evidence="4 5">
    <name type="scientific">Thermothelomyces thermophilus (strain ATCC 42464 / BCRC 31852 / DSM 1799)</name>
    <name type="common">Sporotrichum thermophile</name>
    <dbReference type="NCBI Taxonomy" id="573729"/>
    <lineage>
        <taxon>Eukaryota</taxon>
        <taxon>Fungi</taxon>
        <taxon>Dikarya</taxon>
        <taxon>Ascomycota</taxon>
        <taxon>Pezizomycotina</taxon>
        <taxon>Sordariomycetes</taxon>
        <taxon>Sordariomycetidae</taxon>
        <taxon>Sordariales</taxon>
        <taxon>Chaetomiaceae</taxon>
        <taxon>Thermothelomyces</taxon>
    </lineage>
</organism>
<comment type="subcellular location">
    <subcellularLocation>
        <location evidence="1">Mitochondrion</location>
    </subcellularLocation>
</comment>
<sequence>KMAFRTPYSYYEYLIMLFRLTNALATLFNEFYIVCLDNILIFLPNYKTYIKYI</sequence>
<evidence type="ECO:0000256" key="2">
    <source>
        <dbReference type="ARBA" id="ARBA00023128"/>
    </source>
</evidence>
<dbReference type="KEGG" id="mtm:MYCTH_2069363"/>
<dbReference type="InParanoid" id="G2QLW5"/>
<dbReference type="SUPFAM" id="SSF56672">
    <property type="entry name" value="DNA/RNA polymerases"/>
    <property type="match status" value="1"/>
</dbReference>
<dbReference type="Proteomes" id="UP000007322">
    <property type="component" value="Chromosome 6"/>
</dbReference>
<evidence type="ECO:0000256" key="3">
    <source>
        <dbReference type="SAM" id="Phobius"/>
    </source>
</evidence>
<keyword evidence="3" id="KW-0812">Transmembrane</keyword>
<keyword evidence="5" id="KW-1185">Reference proteome</keyword>
<dbReference type="InterPro" id="IPR043502">
    <property type="entry name" value="DNA/RNA_pol_sf"/>
</dbReference>
<proteinExistence type="predicted"/>
<keyword evidence="2" id="KW-0496">Mitochondrion</keyword>
<keyword evidence="3" id="KW-0472">Membrane</keyword>
<evidence type="ECO:0000256" key="1">
    <source>
        <dbReference type="ARBA" id="ARBA00004173"/>
    </source>
</evidence>
<name>G2QLW5_THET4</name>
<dbReference type="VEuPathDB" id="FungiDB:MYCTH_2069363"/>
<evidence type="ECO:0008006" key="6">
    <source>
        <dbReference type="Google" id="ProtNLM"/>
    </source>
</evidence>
<dbReference type="RefSeq" id="XP_003666190.1">
    <property type="nucleotide sequence ID" value="XM_003666142.1"/>
</dbReference>
<protein>
    <recommendedName>
        <fullName evidence="6">Reverse transcriptase domain-containing protein</fullName>
    </recommendedName>
</protein>
<dbReference type="AlphaFoldDB" id="G2QLW5"/>
<evidence type="ECO:0000313" key="5">
    <source>
        <dbReference type="Proteomes" id="UP000007322"/>
    </source>
</evidence>
<evidence type="ECO:0000313" key="4">
    <source>
        <dbReference type="EMBL" id="AEO60945.1"/>
    </source>
</evidence>
<dbReference type="GeneID" id="11514327"/>
<keyword evidence="3" id="KW-1133">Transmembrane helix</keyword>
<dbReference type="EMBL" id="CP003007">
    <property type="protein sequence ID" value="AEO60945.1"/>
    <property type="molecule type" value="Genomic_DNA"/>
</dbReference>
<dbReference type="HOGENOM" id="CLU_3074553_0_0_1"/>
<dbReference type="GO" id="GO:0005739">
    <property type="term" value="C:mitochondrion"/>
    <property type="evidence" value="ECO:0007669"/>
    <property type="project" value="UniProtKB-SubCell"/>
</dbReference>
<dbReference type="OrthoDB" id="5152741at2759"/>
<feature type="transmembrane region" description="Helical" evidence="3">
    <location>
        <begin position="20"/>
        <end position="43"/>
    </location>
</feature>
<gene>
    <name evidence="4" type="ORF">MYCTH_2069363</name>
</gene>
<feature type="non-terminal residue" evidence="4">
    <location>
        <position position="1"/>
    </location>
</feature>
<reference evidence="4 5" key="1">
    <citation type="journal article" date="2011" name="Nat. Biotechnol.">
        <title>Comparative genomic analysis of the thermophilic biomass-degrading fungi Myceliophthora thermophila and Thielavia terrestris.</title>
        <authorList>
            <person name="Berka R.M."/>
            <person name="Grigoriev I.V."/>
            <person name="Otillar R."/>
            <person name="Salamov A."/>
            <person name="Grimwood J."/>
            <person name="Reid I."/>
            <person name="Ishmael N."/>
            <person name="John T."/>
            <person name="Darmond C."/>
            <person name="Moisan M.-C."/>
            <person name="Henrissat B."/>
            <person name="Coutinho P.M."/>
            <person name="Lombard V."/>
            <person name="Natvig D.O."/>
            <person name="Lindquist E."/>
            <person name="Schmutz J."/>
            <person name="Lucas S."/>
            <person name="Harris P."/>
            <person name="Powlowski J."/>
            <person name="Bellemare A."/>
            <person name="Taylor D."/>
            <person name="Butler G."/>
            <person name="de Vries R.P."/>
            <person name="Allijn I.E."/>
            <person name="van den Brink J."/>
            <person name="Ushinsky S."/>
            <person name="Storms R."/>
            <person name="Powell A.J."/>
            <person name="Paulsen I.T."/>
            <person name="Elbourne L.D.H."/>
            <person name="Baker S.E."/>
            <person name="Magnuson J."/>
            <person name="LaBoissiere S."/>
            <person name="Clutterbuck A.J."/>
            <person name="Martinez D."/>
            <person name="Wogulis M."/>
            <person name="de Leon A.L."/>
            <person name="Rey M.W."/>
            <person name="Tsang A."/>
        </authorList>
    </citation>
    <scope>NUCLEOTIDE SEQUENCE [LARGE SCALE GENOMIC DNA]</scope>
    <source>
        <strain evidence="5">ATCC 42464 / BCRC 31852 / DSM 1799</strain>
    </source>
</reference>